<dbReference type="EMBL" id="MN918682">
    <property type="protein sequence ID" value="QJI53564.1"/>
    <property type="molecule type" value="Genomic_RNA"/>
</dbReference>
<reference evidence="1" key="1">
    <citation type="submission" date="2020-01" db="EMBL/GenBank/DDBJ databases">
        <title>Viral genomes from wild and zoo birds in China.</title>
        <authorList>
            <person name="Zhao M."/>
            <person name="Shan L.T."/>
            <person name="Yang X.S."/>
            <person name="Zhang W."/>
        </authorList>
    </citation>
    <scope>NUCLEOTIDE SEQUENCE</scope>
    <source>
        <strain evidence="1">Rfb200shi2</strain>
    </source>
</reference>
<evidence type="ECO:0000313" key="1">
    <source>
        <dbReference type="EMBL" id="QJI53564.1"/>
    </source>
</evidence>
<name>A0A6M3YRP0_9VIRU</name>
<organism evidence="1">
    <name type="scientific">Picornavirales sp</name>
    <dbReference type="NCBI Taxonomy" id="1955153"/>
    <lineage>
        <taxon>Viruses</taxon>
        <taxon>Riboviria</taxon>
        <taxon>Orthornavirae</taxon>
        <taxon>Pisuviricota</taxon>
        <taxon>Pisoniviricetes</taxon>
        <taxon>Picornavirales</taxon>
    </lineage>
</organism>
<sequence>MSHNVPQSLERMSTSNSSRRLSQRLSRYLDILRSTPTCHLRGCLSLIFGTYSGSLKRGHLISVVSDLTEHYRTIGDSSPTTAAIQYLAACFEVSTLRCVRHVKMSLTTSSPPRSDLALIALTLDPAHHARTMHTICQNLFTICNLVVKDIDKVDTPFSDPDLVVISSAAINRVKVFLDREDVMIHIIVPVVRQPVFNPWLSSQTHSMAPTRIRPNMSSQSNHTSIETEVAQGLLLLTNGQQRTNATSTGRHITDQKHGHLNDDDHAFKFIQDHHYQID</sequence>
<accession>A0A6M3YRP0</accession>
<protein>
    <submittedName>
        <fullName evidence="1">Uncharacterized protein</fullName>
    </submittedName>
</protein>
<proteinExistence type="predicted"/>